<keyword evidence="4" id="KW-0378">Hydrolase</keyword>
<dbReference type="InterPro" id="IPR011330">
    <property type="entry name" value="Glyco_hydro/deAcase_b/a-brl"/>
</dbReference>
<dbReference type="Gene3D" id="3.20.110.20">
    <property type="match status" value="1"/>
</dbReference>
<keyword evidence="5" id="KW-1185">Reference proteome</keyword>
<dbReference type="CDD" id="cd10795">
    <property type="entry name" value="GH57N_MJA1_like"/>
    <property type="match status" value="1"/>
</dbReference>
<evidence type="ECO:0000313" key="5">
    <source>
        <dbReference type="Proteomes" id="UP001172082"/>
    </source>
</evidence>
<sequence>MASVCFYFQVHQPFRIKPYSFFEIGEINNYEFEQQNIDILNGVSERCYLPTNELLLHLIEKSKGGFKIAFSISGTALEQFEKYRPDVLESFQKLAATGCVEFLAETYYHSLSFNFSINQFKHEVSKHRLKIERLFKQVPRVFRNTELIYNNDVAKVVEDMGFSGILCEGVDWFLNGASPNFLYSPPNAEHIKCFLKNHKLSDDIAFRFSNEAWNQFPLTAPKFSNWLGDLQNHSDIINLFMDYETFGEHQHAESGIFNFLSCLPEEILKHEWLDTKTPSEILTHFESKGIYDVESFTSWADLERDLSAWMGNNLQRDALNRLYELGKSISLIKNKALYDTWCKLQTSDHFYYMCTKSLADGDVHQYFSSFDSPYDAYIYYMNLLKDLELTINYEKEIQKVEKSTSKIV</sequence>
<comment type="caution">
    <text evidence="4">The sequence shown here is derived from an EMBL/GenBank/DDBJ whole genome shotgun (WGS) entry which is preliminary data.</text>
</comment>
<proteinExistence type="inferred from homology"/>
<gene>
    <name evidence="4" type="ORF">QQ008_02530</name>
</gene>
<dbReference type="GO" id="GO:0016787">
    <property type="term" value="F:hydrolase activity"/>
    <property type="evidence" value="ECO:0007669"/>
    <property type="project" value="UniProtKB-KW"/>
</dbReference>
<protein>
    <submittedName>
        <fullName evidence="4">Glycoside hydrolase family 57 protein</fullName>
    </submittedName>
</protein>
<dbReference type="PANTHER" id="PTHR36306">
    <property type="entry name" value="ALPHA-AMYLASE-RELATED-RELATED"/>
    <property type="match status" value="1"/>
</dbReference>
<comment type="similarity">
    <text evidence="1">Belongs to the glycosyl hydrolase 57 family.</text>
</comment>
<dbReference type="EMBL" id="JAUJEA010000001">
    <property type="protein sequence ID" value="MDN5200210.1"/>
    <property type="molecule type" value="Genomic_DNA"/>
</dbReference>
<dbReference type="SUPFAM" id="SSF88713">
    <property type="entry name" value="Glycoside hydrolase/deacetylase"/>
    <property type="match status" value="1"/>
</dbReference>
<name>A0ABT8KHL7_9BACT</name>
<dbReference type="Pfam" id="PF03065">
    <property type="entry name" value="Glyco_hydro_57"/>
    <property type="match status" value="1"/>
</dbReference>
<evidence type="ECO:0000256" key="2">
    <source>
        <dbReference type="ARBA" id="ARBA00023277"/>
    </source>
</evidence>
<feature type="domain" description="Glycoside hydrolase family 57 N-terminal" evidence="3">
    <location>
        <begin position="6"/>
        <end position="293"/>
    </location>
</feature>
<dbReference type="RefSeq" id="WP_346750236.1">
    <property type="nucleotide sequence ID" value="NZ_JAUJEA010000001.1"/>
</dbReference>
<dbReference type="PANTHER" id="PTHR36306:SF1">
    <property type="entry name" value="ALPHA-AMYLASE-RELATED"/>
    <property type="match status" value="1"/>
</dbReference>
<organism evidence="4 5">
    <name type="scientific">Splendidivirga corallicola</name>
    <dbReference type="NCBI Taxonomy" id="3051826"/>
    <lineage>
        <taxon>Bacteria</taxon>
        <taxon>Pseudomonadati</taxon>
        <taxon>Bacteroidota</taxon>
        <taxon>Cytophagia</taxon>
        <taxon>Cytophagales</taxon>
        <taxon>Splendidivirgaceae</taxon>
        <taxon>Splendidivirga</taxon>
    </lineage>
</organism>
<dbReference type="Proteomes" id="UP001172082">
    <property type="component" value="Unassembled WGS sequence"/>
</dbReference>
<accession>A0ABT8KHL7</accession>
<evidence type="ECO:0000256" key="1">
    <source>
        <dbReference type="ARBA" id="ARBA00006821"/>
    </source>
</evidence>
<dbReference type="InterPro" id="IPR004300">
    <property type="entry name" value="Glyco_hydro_57_N"/>
</dbReference>
<keyword evidence="2" id="KW-0119">Carbohydrate metabolism</keyword>
<reference evidence="4" key="1">
    <citation type="submission" date="2023-06" db="EMBL/GenBank/DDBJ databases">
        <title>Genomic of Parafulvivirga corallium.</title>
        <authorList>
            <person name="Wang G."/>
        </authorList>
    </citation>
    <scope>NUCLEOTIDE SEQUENCE</scope>
    <source>
        <strain evidence="4">BMA10</strain>
    </source>
</reference>
<evidence type="ECO:0000259" key="3">
    <source>
        <dbReference type="Pfam" id="PF03065"/>
    </source>
</evidence>
<dbReference type="InterPro" id="IPR052046">
    <property type="entry name" value="GH57_Enzymes"/>
</dbReference>
<evidence type="ECO:0000313" key="4">
    <source>
        <dbReference type="EMBL" id="MDN5200210.1"/>
    </source>
</evidence>